<dbReference type="InterPro" id="IPR040520">
    <property type="entry name" value="Importin_rep_3"/>
</dbReference>
<sequence length="1000" mass="112774">MVKYLTAQGKICDGRPSSSEVYKGFVTEFPDSGTTALIRQRMASSTQTRSDTSLDVNVENIEKAIHQLYYDPHPGVKNSAQRWLLVAQRSQHAWQFSWTLLSPDKATEVQYFGASALHTKISRYWAEVHPEQYDILRTQLFRQIFAFGTGARIVLTRLCVALSSFALNTMPEVWPDAVKGIIDTFQQTDIPQLDATHRCTALLELLTVLPEEFHTSPLPQARRGTVRHELENGLQHVLPLIKTLLEQQDSPDAVRLQALKCFSSWVQLNVPLPDIDPITEMLFQLLLNHDLFDLCIDSLISVVCQPVAYKYPLSVRKVIKQVLQLQDHLSTAVQDKDMDVVQGICRLAVSLGENNSKILLESEGEDRQHAVEFTNLIIGFTALPGHYPVDETISNIPFGFWYILQDDIVSSDQEEFQEYVRVFAPVYMHLVEVMLTKVQYPPDEEYSSWNAEEKEHFRCYRQDIGDTLMYCYTLLREPLLNHLYAILSRIQEQQLPWQQVEACLFAFRSIAEGGDYGDDQCVSDLLRLLSQVNMSHTTLASTALYMLGAYSEWLADTPEALRTVIPVLLTGLNDPELAAPATMSLKDICFECRKEMKPYAETILNASQEVLRRNTIKARESVRLMSIVGFVLSTLSLQEILSYLQLILAPQLQILESAINEQPTPITKSTILLKINMLSNLCSTLDLKRPDRTEQEEESIAAKRAAPAQDEPQPVFLILQQTLPILQNLLSVWISDVGVVEAVCELLRRASRTLLDDLQPMIPQLAELVATIYNALPQSAILDLARQIIILFGDSKDVCSAVGAMFVELCSKTVSLFPARAREQTDVVETFMAVCSILLKKQSRVFVREGCNPAAIFQCGLMAITLPENPTVKSTCNFFMSFIAQSDNLPALGEALTQHGRSLLELVLKAIGGAAPRTVIESLADVLFMLNKHCFSQLTSWLPEMVLSPDLNLPRVTKDQREQFAKTILRNRAHKRQIRDVVSEFSLMCRGLHGTEYAEY</sequence>
<dbReference type="Gene3D" id="1.25.10.10">
    <property type="entry name" value="Leucine-rich Repeat Variant"/>
    <property type="match status" value="1"/>
</dbReference>
<name>A0A913ZCN0_PATMI</name>
<comment type="subcellular location">
    <subcellularLocation>
        <location evidence="1">Nucleus</location>
    </subcellularLocation>
</comment>
<keyword evidence="7" id="KW-0653">Protein transport</keyword>
<dbReference type="Pfam" id="PF18773">
    <property type="entry name" value="Importin_rep"/>
    <property type="match status" value="1"/>
</dbReference>
<dbReference type="InterPro" id="IPR057942">
    <property type="entry name" value="TPR_TNPO3_IPO13_3rd"/>
</dbReference>
<dbReference type="Pfam" id="PF03810">
    <property type="entry name" value="IBN_N"/>
    <property type="match status" value="1"/>
</dbReference>
<evidence type="ECO:0000256" key="7">
    <source>
        <dbReference type="ARBA" id="ARBA00022927"/>
    </source>
</evidence>
<dbReference type="GO" id="GO:0031267">
    <property type="term" value="F:small GTPase binding"/>
    <property type="evidence" value="ECO:0007669"/>
    <property type="project" value="InterPro"/>
</dbReference>
<dbReference type="SMART" id="SM00913">
    <property type="entry name" value="IBN_N"/>
    <property type="match status" value="1"/>
</dbReference>
<reference evidence="10" key="1">
    <citation type="submission" date="2022-11" db="UniProtKB">
        <authorList>
            <consortium name="EnsemblMetazoa"/>
        </authorList>
    </citation>
    <scope>IDENTIFICATION</scope>
</reference>
<dbReference type="InterPro" id="IPR051345">
    <property type="entry name" value="Importin_beta-like_NTR"/>
</dbReference>
<comment type="subunit">
    <text evidence="3">Interacts with UBC9, RAN, RBM8A, eIF-1A and PAX6.</text>
</comment>
<accession>A0A913ZCN0</accession>
<comment type="similarity">
    <text evidence="2">Belongs to the importin beta family.</text>
</comment>
<dbReference type="InterPro" id="IPR013598">
    <property type="entry name" value="Exportin-1/Importin-b-like"/>
</dbReference>
<proteinExistence type="inferred from homology"/>
<dbReference type="PANTHER" id="PTHR12363:SF33">
    <property type="entry name" value="IMPORTIN-13"/>
    <property type="match status" value="1"/>
</dbReference>
<dbReference type="Pfam" id="PF24139">
    <property type="entry name" value="TPR_TNPO3_IPO13_4th"/>
    <property type="match status" value="1"/>
</dbReference>
<dbReference type="AlphaFoldDB" id="A0A913ZCN0"/>
<dbReference type="InterPro" id="IPR058537">
    <property type="entry name" value="TPR_TNPO3_IPO13_4th"/>
</dbReference>
<dbReference type="Pfam" id="PF24140">
    <property type="entry name" value="TPR_TNPO3_IPO13_3rd"/>
    <property type="match status" value="1"/>
</dbReference>
<dbReference type="GeneID" id="119723088"/>
<dbReference type="GO" id="GO:0005737">
    <property type="term" value="C:cytoplasm"/>
    <property type="evidence" value="ECO:0007669"/>
    <property type="project" value="TreeGrafter"/>
</dbReference>
<evidence type="ECO:0000256" key="1">
    <source>
        <dbReference type="ARBA" id="ARBA00004123"/>
    </source>
</evidence>
<dbReference type="PANTHER" id="PTHR12363">
    <property type="entry name" value="TRANSPORTIN 3 AND IMPORTIN 13"/>
    <property type="match status" value="1"/>
</dbReference>
<dbReference type="CTD" id="9670"/>
<evidence type="ECO:0000259" key="9">
    <source>
        <dbReference type="SMART" id="SM00913"/>
    </source>
</evidence>
<dbReference type="OMA" id="KYPAEMA"/>
<dbReference type="Pfam" id="PF24138">
    <property type="entry name" value="TPR_TNPO3_IPO13_2nd"/>
    <property type="match status" value="1"/>
</dbReference>
<evidence type="ECO:0000313" key="10">
    <source>
        <dbReference type="EnsemblMetazoa" id="XP_038049528.1"/>
    </source>
</evidence>
<keyword evidence="8" id="KW-0539">Nucleus</keyword>
<dbReference type="Proteomes" id="UP000887568">
    <property type="component" value="Unplaced"/>
</dbReference>
<dbReference type="InterPro" id="IPR011989">
    <property type="entry name" value="ARM-like"/>
</dbReference>
<dbReference type="GO" id="GO:0005634">
    <property type="term" value="C:nucleus"/>
    <property type="evidence" value="ECO:0007669"/>
    <property type="project" value="UniProtKB-SubCell"/>
</dbReference>
<dbReference type="InterPro" id="IPR001494">
    <property type="entry name" value="Importin-beta_N"/>
</dbReference>
<dbReference type="OrthoDB" id="2016913at2759"/>
<dbReference type="SUPFAM" id="SSF48371">
    <property type="entry name" value="ARM repeat"/>
    <property type="match status" value="1"/>
</dbReference>
<evidence type="ECO:0000256" key="4">
    <source>
        <dbReference type="ARBA" id="ARBA00016020"/>
    </source>
</evidence>
<dbReference type="InterPro" id="IPR016024">
    <property type="entry name" value="ARM-type_fold"/>
</dbReference>
<keyword evidence="6" id="KW-0677">Repeat</keyword>
<protein>
    <recommendedName>
        <fullName evidence="4">Importin-13</fullName>
    </recommendedName>
</protein>
<evidence type="ECO:0000256" key="3">
    <source>
        <dbReference type="ARBA" id="ARBA00011422"/>
    </source>
</evidence>
<feature type="domain" description="Importin N-terminal" evidence="9">
    <location>
        <begin position="80"/>
        <end position="146"/>
    </location>
</feature>
<evidence type="ECO:0000256" key="6">
    <source>
        <dbReference type="ARBA" id="ARBA00022737"/>
    </source>
</evidence>
<dbReference type="RefSeq" id="XP_038049528.1">
    <property type="nucleotide sequence ID" value="XM_038193600.1"/>
</dbReference>
<evidence type="ECO:0000256" key="2">
    <source>
        <dbReference type="ARBA" id="ARBA00007991"/>
    </source>
</evidence>
<evidence type="ECO:0000313" key="11">
    <source>
        <dbReference type="Proteomes" id="UP000887568"/>
    </source>
</evidence>
<keyword evidence="5" id="KW-0813">Transport</keyword>
<keyword evidence="11" id="KW-1185">Reference proteome</keyword>
<dbReference type="InterPro" id="IPR040709">
    <property type="entry name" value="Importin_rep_1"/>
</dbReference>
<dbReference type="EnsemblMetazoa" id="XM_038193600.1">
    <property type="protein sequence ID" value="XP_038049528.1"/>
    <property type="gene ID" value="LOC119723088"/>
</dbReference>
<organism evidence="10 11">
    <name type="scientific">Patiria miniata</name>
    <name type="common">Bat star</name>
    <name type="synonym">Asterina miniata</name>
    <dbReference type="NCBI Taxonomy" id="46514"/>
    <lineage>
        <taxon>Eukaryota</taxon>
        <taxon>Metazoa</taxon>
        <taxon>Echinodermata</taxon>
        <taxon>Eleutherozoa</taxon>
        <taxon>Asterozoa</taxon>
        <taxon>Asteroidea</taxon>
        <taxon>Valvatacea</taxon>
        <taxon>Valvatida</taxon>
        <taxon>Asterinidae</taxon>
        <taxon>Patiria</taxon>
    </lineage>
</organism>
<evidence type="ECO:0000256" key="8">
    <source>
        <dbReference type="ARBA" id="ARBA00023242"/>
    </source>
</evidence>
<dbReference type="Pfam" id="PF08389">
    <property type="entry name" value="Xpo1"/>
    <property type="match status" value="1"/>
</dbReference>
<dbReference type="Pfam" id="PF18806">
    <property type="entry name" value="Importin_rep_3"/>
    <property type="match status" value="1"/>
</dbReference>
<evidence type="ECO:0000256" key="5">
    <source>
        <dbReference type="ARBA" id="ARBA00022448"/>
    </source>
</evidence>
<dbReference type="InterPro" id="IPR057941">
    <property type="entry name" value="TPR_TNPO3_IPO13_2nd"/>
</dbReference>
<dbReference type="GO" id="GO:0006606">
    <property type="term" value="P:protein import into nucleus"/>
    <property type="evidence" value="ECO:0007669"/>
    <property type="project" value="TreeGrafter"/>
</dbReference>